<accession>A0ABV2NJE8</accession>
<comment type="caution">
    <text evidence="1">The sequence shown here is derived from an EMBL/GenBank/DDBJ whole genome shotgun (WGS) entry which is preliminary data.</text>
</comment>
<name>A0ABV2NJE8_9HYPH</name>
<gene>
    <name evidence="1" type="ORF">ABIC20_003799</name>
</gene>
<dbReference type="GeneID" id="91146387"/>
<evidence type="ECO:0000313" key="1">
    <source>
        <dbReference type="EMBL" id="MET3866490.1"/>
    </source>
</evidence>
<sequence length="40" mass="4507">MPLRHRERSEATERYAASESVALLRRLAPLAETTALAGRR</sequence>
<dbReference type="EMBL" id="JBEPNW010000002">
    <property type="protein sequence ID" value="MET3866490.1"/>
    <property type="molecule type" value="Genomic_DNA"/>
</dbReference>
<organism evidence="1 2">
    <name type="scientific">Methylobacterium radiotolerans</name>
    <dbReference type="NCBI Taxonomy" id="31998"/>
    <lineage>
        <taxon>Bacteria</taxon>
        <taxon>Pseudomonadati</taxon>
        <taxon>Pseudomonadota</taxon>
        <taxon>Alphaproteobacteria</taxon>
        <taxon>Hyphomicrobiales</taxon>
        <taxon>Methylobacteriaceae</taxon>
        <taxon>Methylobacterium</taxon>
    </lineage>
</organism>
<protein>
    <submittedName>
        <fullName evidence="1">Uncharacterized protein</fullName>
    </submittedName>
</protein>
<proteinExistence type="predicted"/>
<evidence type="ECO:0000313" key="2">
    <source>
        <dbReference type="Proteomes" id="UP001549119"/>
    </source>
</evidence>
<keyword evidence="2" id="KW-1185">Reference proteome</keyword>
<reference evidence="1 2" key="1">
    <citation type="submission" date="2024-06" db="EMBL/GenBank/DDBJ databases">
        <title>Genomics of switchgrass bacterial isolates.</title>
        <authorList>
            <person name="Shade A."/>
        </authorList>
    </citation>
    <scope>NUCLEOTIDE SEQUENCE [LARGE SCALE GENOMIC DNA]</scope>
    <source>
        <strain evidence="1 2">PvP084</strain>
    </source>
</reference>
<dbReference type="RefSeq" id="WP_012320721.1">
    <property type="nucleotide sequence ID" value="NZ_BJXP01000063.1"/>
</dbReference>
<dbReference type="Proteomes" id="UP001549119">
    <property type="component" value="Unassembled WGS sequence"/>
</dbReference>